<organism evidence="1 2">
    <name type="scientific">Pseudomonas fluorescens</name>
    <dbReference type="NCBI Taxonomy" id="294"/>
    <lineage>
        <taxon>Bacteria</taxon>
        <taxon>Pseudomonadati</taxon>
        <taxon>Pseudomonadota</taxon>
        <taxon>Gammaproteobacteria</taxon>
        <taxon>Pseudomonadales</taxon>
        <taxon>Pseudomonadaceae</taxon>
        <taxon>Pseudomonas</taxon>
    </lineage>
</organism>
<sequence length="67" mass="7722">MRCCTMTFFRRKNTFFLDEALPLEGPDEYYRLSEGWLKVLNTAIGPPKFILTFPDPGTSQRPAPDHS</sequence>
<dbReference type="AlphaFoldDB" id="A0A5E6ZNK0"/>
<protein>
    <submittedName>
        <fullName evidence="1">Uncharacterized protein</fullName>
    </submittedName>
</protein>
<reference evidence="1 2" key="1">
    <citation type="submission" date="2019-09" db="EMBL/GenBank/DDBJ databases">
        <authorList>
            <person name="Chandra G."/>
            <person name="Truman W A."/>
        </authorList>
    </citation>
    <scope>NUCLEOTIDE SEQUENCE [LARGE SCALE GENOMIC DNA]</scope>
    <source>
        <strain evidence="1">PS710</strain>
    </source>
</reference>
<evidence type="ECO:0000313" key="2">
    <source>
        <dbReference type="Proteomes" id="UP000381093"/>
    </source>
</evidence>
<dbReference type="EMBL" id="CABVHW010000001">
    <property type="protein sequence ID" value="VVN65821.1"/>
    <property type="molecule type" value="Genomic_DNA"/>
</dbReference>
<accession>A0A5E6ZNK0</accession>
<evidence type="ECO:0000313" key="1">
    <source>
        <dbReference type="EMBL" id="VVN65821.1"/>
    </source>
</evidence>
<gene>
    <name evidence="1" type="ORF">PS710_00093</name>
</gene>
<dbReference type="Proteomes" id="UP000381093">
    <property type="component" value="Unassembled WGS sequence"/>
</dbReference>
<proteinExistence type="predicted"/>
<name>A0A5E6ZNK0_PSEFL</name>